<evidence type="ECO:0000313" key="6">
    <source>
        <dbReference type="EMBL" id="SDZ80428.1"/>
    </source>
</evidence>
<dbReference type="PANTHER" id="PTHR47811">
    <property type="entry name" value="TRNA PSEUDOURIDINE SYNTHASE D"/>
    <property type="match status" value="1"/>
</dbReference>
<keyword evidence="7" id="KW-1185">Reference proteome</keyword>
<evidence type="ECO:0000256" key="2">
    <source>
        <dbReference type="ARBA" id="ARBA00022694"/>
    </source>
</evidence>
<dbReference type="GO" id="GO:0003723">
    <property type="term" value="F:RNA binding"/>
    <property type="evidence" value="ECO:0007669"/>
    <property type="project" value="InterPro"/>
</dbReference>
<dbReference type="PANTHER" id="PTHR47811:SF1">
    <property type="entry name" value="TRNA PSEUDOURIDINE SYNTHASE D"/>
    <property type="match status" value="1"/>
</dbReference>
<comment type="function">
    <text evidence="4">Responsible for synthesis of pseudouridine from uracil-13 in transfer RNAs.</text>
</comment>
<evidence type="ECO:0000256" key="1">
    <source>
        <dbReference type="ARBA" id="ARBA00007953"/>
    </source>
</evidence>
<feature type="domain" description="TRUD" evidence="5">
    <location>
        <begin position="150"/>
        <end position="359"/>
    </location>
</feature>
<dbReference type="RefSeq" id="WP_092344248.1">
    <property type="nucleotide sequence ID" value="NZ_FNQN01000001.1"/>
</dbReference>
<dbReference type="EC" id="5.4.99.27" evidence="4"/>
<dbReference type="InterPro" id="IPR020103">
    <property type="entry name" value="PsdUridine_synth_cat_dom_sf"/>
</dbReference>
<dbReference type="HAMAP" id="MF_01082">
    <property type="entry name" value="TruD"/>
    <property type="match status" value="1"/>
</dbReference>
<dbReference type="InterPro" id="IPR011760">
    <property type="entry name" value="PsdUridine_synth_TruD_insert"/>
</dbReference>
<evidence type="ECO:0000313" key="7">
    <source>
        <dbReference type="Proteomes" id="UP000199409"/>
    </source>
</evidence>
<dbReference type="InterPro" id="IPR001656">
    <property type="entry name" value="PsdUridine_synth_TruD"/>
</dbReference>
<dbReference type="GO" id="GO:0031119">
    <property type="term" value="P:tRNA pseudouridine synthesis"/>
    <property type="evidence" value="ECO:0007669"/>
    <property type="project" value="UniProtKB-UniRule"/>
</dbReference>
<proteinExistence type="inferred from homology"/>
<dbReference type="InterPro" id="IPR050170">
    <property type="entry name" value="TruD_pseudoU_synthase"/>
</dbReference>
<dbReference type="GO" id="GO:0160150">
    <property type="term" value="F:tRNA pseudouridine(13) synthase activity"/>
    <property type="evidence" value="ECO:0007669"/>
    <property type="project" value="UniProtKB-EC"/>
</dbReference>
<feature type="active site" description="Nucleophile" evidence="4">
    <location>
        <position position="75"/>
    </location>
</feature>
<dbReference type="Proteomes" id="UP000199409">
    <property type="component" value="Unassembled WGS sequence"/>
</dbReference>
<dbReference type="InterPro" id="IPR042214">
    <property type="entry name" value="TruD_catalytic"/>
</dbReference>
<keyword evidence="3 4" id="KW-0413">Isomerase</keyword>
<dbReference type="AlphaFoldDB" id="A0A1H3W269"/>
<dbReference type="EMBL" id="FNQN01000001">
    <property type="protein sequence ID" value="SDZ80428.1"/>
    <property type="molecule type" value="Genomic_DNA"/>
</dbReference>
<dbReference type="SUPFAM" id="SSF55120">
    <property type="entry name" value="Pseudouridine synthase"/>
    <property type="match status" value="1"/>
</dbReference>
<dbReference type="Pfam" id="PF01142">
    <property type="entry name" value="TruD"/>
    <property type="match status" value="1"/>
</dbReference>
<dbReference type="PIRSF" id="PIRSF037016">
    <property type="entry name" value="Pseudouridin_synth_euk_prd"/>
    <property type="match status" value="1"/>
</dbReference>
<sequence>MNWLTADIPGIGGTYKQTPEDFQVEEIPLYPCSGKGEHLYLWVEKTAMTTRELLSHLSQILNIRDRDIGYAGLKDARALTRQMISIPFNKIDKLGKLNINNVKILKIERHTNKLRLGHLAGNRFTIILRHLHKQPLPQAEAILKQLQQRGVPNFFGEQRYGILGNSAELGQLFLQKKFVQFCHSFIGDPQLIRNPDWKRAAQLYRQGELQAAITCLPKKMVDERRLLQMLLDGKSMQTAVTSLPRNLLRLYLSASQSLLFDQLLFQRLPTLDQLFDGDIAVKHSNGSCFRVENASKEQPRVCSFEISPSAPLFGSKVMLAMGEVGQIEETLLQQRGLTLDSWKLPQGLTMTGERRPLRVPIVDAKVQELGEQHLTLKFCLPKGSYATSVLRELMKETTAVNPLVTATNNQN</sequence>
<keyword evidence="2 4" id="KW-0819">tRNA processing</keyword>
<evidence type="ECO:0000256" key="3">
    <source>
        <dbReference type="ARBA" id="ARBA00023235"/>
    </source>
</evidence>
<dbReference type="OrthoDB" id="1550679at2"/>
<dbReference type="InterPro" id="IPR020119">
    <property type="entry name" value="PsdUridine_synth_TruD_CS"/>
</dbReference>
<name>A0A1H3W269_9BACT</name>
<evidence type="ECO:0000256" key="4">
    <source>
        <dbReference type="HAMAP-Rule" id="MF_01082"/>
    </source>
</evidence>
<comment type="catalytic activity">
    <reaction evidence="4">
        <text>uridine(13) in tRNA = pseudouridine(13) in tRNA</text>
        <dbReference type="Rhea" id="RHEA:42540"/>
        <dbReference type="Rhea" id="RHEA-COMP:10105"/>
        <dbReference type="Rhea" id="RHEA-COMP:10106"/>
        <dbReference type="ChEBI" id="CHEBI:65314"/>
        <dbReference type="ChEBI" id="CHEBI:65315"/>
        <dbReference type="EC" id="5.4.99.27"/>
    </reaction>
</comment>
<gene>
    <name evidence="4" type="primary">truD</name>
    <name evidence="6" type="ORF">SAMN05660420_00395</name>
</gene>
<comment type="similarity">
    <text evidence="1 4">Belongs to the pseudouridine synthase TruD family.</text>
</comment>
<evidence type="ECO:0000259" key="5">
    <source>
        <dbReference type="PROSITE" id="PS50984"/>
    </source>
</evidence>
<organism evidence="6 7">
    <name type="scientific">Desulfuromusa kysingii</name>
    <dbReference type="NCBI Taxonomy" id="37625"/>
    <lineage>
        <taxon>Bacteria</taxon>
        <taxon>Pseudomonadati</taxon>
        <taxon>Thermodesulfobacteriota</taxon>
        <taxon>Desulfuromonadia</taxon>
        <taxon>Desulfuromonadales</taxon>
        <taxon>Geopsychrobacteraceae</taxon>
        <taxon>Desulfuromusa</taxon>
    </lineage>
</organism>
<dbReference type="NCBIfam" id="TIGR00094">
    <property type="entry name" value="tRNA_TruD_broad"/>
    <property type="match status" value="1"/>
</dbReference>
<protein>
    <recommendedName>
        <fullName evidence="4">tRNA pseudouridine synthase D</fullName>
        <ecNumber evidence="4">5.4.99.27</ecNumber>
    </recommendedName>
    <alternativeName>
        <fullName evidence="4">tRNA pseudouridine(13) synthase</fullName>
    </alternativeName>
    <alternativeName>
        <fullName evidence="4">tRNA pseudouridylate synthase D</fullName>
    </alternativeName>
    <alternativeName>
        <fullName evidence="4">tRNA-uridine isomerase D</fullName>
    </alternativeName>
</protein>
<dbReference type="Gene3D" id="1.10.1510.30">
    <property type="match status" value="1"/>
</dbReference>
<dbReference type="GO" id="GO:0005829">
    <property type="term" value="C:cytosol"/>
    <property type="evidence" value="ECO:0007669"/>
    <property type="project" value="TreeGrafter"/>
</dbReference>
<reference evidence="6 7" key="1">
    <citation type="submission" date="2016-10" db="EMBL/GenBank/DDBJ databases">
        <authorList>
            <person name="de Groot N.N."/>
        </authorList>
    </citation>
    <scope>NUCLEOTIDE SEQUENCE [LARGE SCALE GENOMIC DNA]</scope>
    <source>
        <strain evidence="6 7">DSM 7343</strain>
    </source>
</reference>
<dbReference type="Gene3D" id="3.30.70.3160">
    <property type="match status" value="1"/>
</dbReference>
<dbReference type="PROSITE" id="PS01268">
    <property type="entry name" value="UPF0024"/>
    <property type="match status" value="1"/>
</dbReference>
<dbReference type="PROSITE" id="PS50984">
    <property type="entry name" value="TRUD"/>
    <property type="match status" value="1"/>
</dbReference>
<accession>A0A1H3W269</accession>
<dbReference type="Gene3D" id="3.30.2350.20">
    <property type="entry name" value="TruD, catalytic domain"/>
    <property type="match status" value="1"/>
</dbReference>
<dbReference type="STRING" id="37625.SAMN05660420_00395"/>